<feature type="region of interest" description="Disordered" evidence="1">
    <location>
        <begin position="1"/>
        <end position="64"/>
    </location>
</feature>
<comment type="caution">
    <text evidence="2">The sequence shown here is derived from an EMBL/GenBank/DDBJ whole genome shotgun (WGS) entry which is preliminary data.</text>
</comment>
<evidence type="ECO:0000256" key="1">
    <source>
        <dbReference type="SAM" id="MobiDB-lite"/>
    </source>
</evidence>
<feature type="non-terminal residue" evidence="2">
    <location>
        <position position="64"/>
    </location>
</feature>
<name>A0A8S4R028_9NEOP</name>
<dbReference type="EMBL" id="CAKXAJ010024561">
    <property type="protein sequence ID" value="CAH2228973.1"/>
    <property type="molecule type" value="Genomic_DNA"/>
</dbReference>
<gene>
    <name evidence="2" type="primary">jg5091</name>
    <name evidence="2" type="ORF">PAEG_LOCUS8473</name>
</gene>
<accession>A0A8S4R028</accession>
<dbReference type="Proteomes" id="UP000838756">
    <property type="component" value="Unassembled WGS sequence"/>
</dbReference>
<organism evidence="2 3">
    <name type="scientific">Pararge aegeria aegeria</name>
    <dbReference type="NCBI Taxonomy" id="348720"/>
    <lineage>
        <taxon>Eukaryota</taxon>
        <taxon>Metazoa</taxon>
        <taxon>Ecdysozoa</taxon>
        <taxon>Arthropoda</taxon>
        <taxon>Hexapoda</taxon>
        <taxon>Insecta</taxon>
        <taxon>Pterygota</taxon>
        <taxon>Neoptera</taxon>
        <taxon>Endopterygota</taxon>
        <taxon>Lepidoptera</taxon>
        <taxon>Glossata</taxon>
        <taxon>Ditrysia</taxon>
        <taxon>Papilionoidea</taxon>
        <taxon>Nymphalidae</taxon>
        <taxon>Satyrinae</taxon>
        <taxon>Satyrini</taxon>
        <taxon>Parargina</taxon>
        <taxon>Pararge</taxon>
    </lineage>
</organism>
<feature type="compositionally biased region" description="Pro residues" evidence="1">
    <location>
        <begin position="39"/>
        <end position="48"/>
    </location>
</feature>
<protein>
    <submittedName>
        <fullName evidence="2">Jg5091 protein</fullName>
    </submittedName>
</protein>
<proteinExistence type="predicted"/>
<evidence type="ECO:0000313" key="3">
    <source>
        <dbReference type="Proteomes" id="UP000838756"/>
    </source>
</evidence>
<sequence>MWSGAAVRGEGRSSKVRLRSHVPQSGARVRQRRQDLPLFVPPAAPGLPSPRKAPLSGLPWTLQG</sequence>
<keyword evidence="3" id="KW-1185">Reference proteome</keyword>
<evidence type="ECO:0000313" key="2">
    <source>
        <dbReference type="EMBL" id="CAH2228973.1"/>
    </source>
</evidence>
<reference evidence="2" key="1">
    <citation type="submission" date="2022-03" db="EMBL/GenBank/DDBJ databases">
        <authorList>
            <person name="Lindestad O."/>
        </authorList>
    </citation>
    <scope>NUCLEOTIDE SEQUENCE</scope>
</reference>
<dbReference type="AlphaFoldDB" id="A0A8S4R028"/>